<dbReference type="EMBL" id="UZAI01007932">
    <property type="protein sequence ID" value="VDP00640.1"/>
    <property type="molecule type" value="Genomic_DNA"/>
</dbReference>
<evidence type="ECO:0000313" key="1">
    <source>
        <dbReference type="EMBL" id="VDP00640.1"/>
    </source>
</evidence>
<name>A0A183M8X1_9TREM</name>
<dbReference type="AlphaFoldDB" id="A0A183M8X1"/>
<sequence length="81" mass="9500">MCKVVGDSRQGILDLDFVSFGTYHQDIPVILEELVLRSRFDHMSPSFIDRDFTTDLFGPQLISQRTEIYSQYCIHTLRKCR</sequence>
<keyword evidence="2" id="KW-1185">Reference proteome</keyword>
<evidence type="ECO:0000313" key="2">
    <source>
        <dbReference type="Proteomes" id="UP000277204"/>
    </source>
</evidence>
<dbReference type="Proteomes" id="UP000277204">
    <property type="component" value="Unassembled WGS sequence"/>
</dbReference>
<proteinExistence type="predicted"/>
<organism evidence="1 2">
    <name type="scientific">Schistosoma margrebowiei</name>
    <dbReference type="NCBI Taxonomy" id="48269"/>
    <lineage>
        <taxon>Eukaryota</taxon>
        <taxon>Metazoa</taxon>
        <taxon>Spiralia</taxon>
        <taxon>Lophotrochozoa</taxon>
        <taxon>Platyhelminthes</taxon>
        <taxon>Trematoda</taxon>
        <taxon>Digenea</taxon>
        <taxon>Strigeidida</taxon>
        <taxon>Schistosomatoidea</taxon>
        <taxon>Schistosomatidae</taxon>
        <taxon>Schistosoma</taxon>
    </lineage>
</organism>
<accession>A0A183M8X1</accession>
<protein>
    <submittedName>
        <fullName evidence="1">Uncharacterized protein</fullName>
    </submittedName>
</protein>
<reference evidence="1 2" key="1">
    <citation type="submission" date="2018-11" db="EMBL/GenBank/DDBJ databases">
        <authorList>
            <consortium name="Pathogen Informatics"/>
        </authorList>
    </citation>
    <scope>NUCLEOTIDE SEQUENCE [LARGE SCALE GENOMIC DNA]</scope>
    <source>
        <strain evidence="1 2">Zambia</strain>
    </source>
</reference>
<gene>
    <name evidence="1" type="ORF">SMRZ_LOCUS12496</name>
</gene>